<gene>
    <name evidence="2" type="ORF">K435DRAFT_863757</name>
</gene>
<reference evidence="2 3" key="1">
    <citation type="journal article" date="2019" name="Nat. Ecol. Evol.">
        <title>Megaphylogeny resolves global patterns of mushroom evolution.</title>
        <authorList>
            <person name="Varga T."/>
            <person name="Krizsan K."/>
            <person name="Foldi C."/>
            <person name="Dima B."/>
            <person name="Sanchez-Garcia M."/>
            <person name="Sanchez-Ramirez S."/>
            <person name="Szollosi G.J."/>
            <person name="Szarkandi J.G."/>
            <person name="Papp V."/>
            <person name="Albert L."/>
            <person name="Andreopoulos W."/>
            <person name="Angelini C."/>
            <person name="Antonin V."/>
            <person name="Barry K.W."/>
            <person name="Bougher N.L."/>
            <person name="Buchanan P."/>
            <person name="Buyck B."/>
            <person name="Bense V."/>
            <person name="Catcheside P."/>
            <person name="Chovatia M."/>
            <person name="Cooper J."/>
            <person name="Damon W."/>
            <person name="Desjardin D."/>
            <person name="Finy P."/>
            <person name="Geml J."/>
            <person name="Haridas S."/>
            <person name="Hughes K."/>
            <person name="Justo A."/>
            <person name="Karasinski D."/>
            <person name="Kautmanova I."/>
            <person name="Kiss B."/>
            <person name="Kocsube S."/>
            <person name="Kotiranta H."/>
            <person name="LaButti K.M."/>
            <person name="Lechner B.E."/>
            <person name="Liimatainen K."/>
            <person name="Lipzen A."/>
            <person name="Lukacs Z."/>
            <person name="Mihaltcheva S."/>
            <person name="Morgado L.N."/>
            <person name="Niskanen T."/>
            <person name="Noordeloos M.E."/>
            <person name="Ohm R.A."/>
            <person name="Ortiz-Santana B."/>
            <person name="Ovrebo C."/>
            <person name="Racz N."/>
            <person name="Riley R."/>
            <person name="Savchenko A."/>
            <person name="Shiryaev A."/>
            <person name="Soop K."/>
            <person name="Spirin V."/>
            <person name="Szebenyi C."/>
            <person name="Tomsovsky M."/>
            <person name="Tulloss R.E."/>
            <person name="Uehling J."/>
            <person name="Grigoriev I.V."/>
            <person name="Vagvolgyi C."/>
            <person name="Papp T."/>
            <person name="Martin F.M."/>
            <person name="Miettinen O."/>
            <person name="Hibbett D.S."/>
            <person name="Nagy L.G."/>
        </authorList>
    </citation>
    <scope>NUCLEOTIDE SEQUENCE [LARGE SCALE GENOMIC DNA]</scope>
    <source>
        <strain evidence="2 3">CBS 962.96</strain>
    </source>
</reference>
<feature type="compositionally biased region" description="Acidic residues" evidence="1">
    <location>
        <begin position="360"/>
        <end position="371"/>
    </location>
</feature>
<evidence type="ECO:0000313" key="3">
    <source>
        <dbReference type="Proteomes" id="UP000297245"/>
    </source>
</evidence>
<feature type="compositionally biased region" description="Basic and acidic residues" evidence="1">
    <location>
        <begin position="246"/>
        <end position="268"/>
    </location>
</feature>
<name>A0A4S8LQ01_DENBC</name>
<feature type="compositionally biased region" description="Basic residues" evidence="1">
    <location>
        <begin position="288"/>
        <end position="297"/>
    </location>
</feature>
<feature type="region of interest" description="Disordered" evidence="1">
    <location>
        <begin position="59"/>
        <end position="126"/>
    </location>
</feature>
<keyword evidence="3" id="KW-1185">Reference proteome</keyword>
<evidence type="ECO:0000313" key="2">
    <source>
        <dbReference type="EMBL" id="THU91043.1"/>
    </source>
</evidence>
<dbReference type="Proteomes" id="UP000297245">
    <property type="component" value="Unassembled WGS sequence"/>
</dbReference>
<evidence type="ECO:0000256" key="1">
    <source>
        <dbReference type="SAM" id="MobiDB-lite"/>
    </source>
</evidence>
<feature type="compositionally biased region" description="Low complexity" evidence="1">
    <location>
        <begin position="233"/>
        <end position="244"/>
    </location>
</feature>
<feature type="compositionally biased region" description="Basic and acidic residues" evidence="1">
    <location>
        <begin position="86"/>
        <end position="106"/>
    </location>
</feature>
<proteinExistence type="predicted"/>
<feature type="region of interest" description="Disordered" evidence="1">
    <location>
        <begin position="351"/>
        <end position="371"/>
    </location>
</feature>
<sequence length="384" mass="42852">MSTPHRSTVYDLSSLRLHRDGTSIRKSEKNKRLHHSKLAVRDSRGYWIARDAGGLVNVPQRYRTHAQTSTERDDTESNEEGLCLDGGREGQGTDDRGRKGNEKEITSDAEDADAYAETRNYKTSRAEARAEKRRKFMHDFDFLTPDTALSNNTTSRSGPVSPLRCDPPSSELLKCIHYLASRFYDEQGQLTNSSREYRKERKARRLAKFAKHRLAAKTKSKGHLKGDPDGSDIESSSASGLESSECSDKLSDLELDDRSSEDKGGVERPEDEMQSSAQRLASSAKGGGKSKVKRKQNRITDMYKTMDGSALMVIGKKPAPSDLSFFGIVDHFGTIGMLLQEHVSENLRPRIPELARPGDGDEDGEKEETTEVEANEVATFFLDQ</sequence>
<protein>
    <submittedName>
        <fullName evidence="2">Uncharacterized protein</fullName>
    </submittedName>
</protein>
<organism evidence="2 3">
    <name type="scientific">Dendrothele bispora (strain CBS 962.96)</name>
    <dbReference type="NCBI Taxonomy" id="1314807"/>
    <lineage>
        <taxon>Eukaryota</taxon>
        <taxon>Fungi</taxon>
        <taxon>Dikarya</taxon>
        <taxon>Basidiomycota</taxon>
        <taxon>Agaricomycotina</taxon>
        <taxon>Agaricomycetes</taxon>
        <taxon>Agaricomycetidae</taxon>
        <taxon>Agaricales</taxon>
        <taxon>Agaricales incertae sedis</taxon>
        <taxon>Dendrothele</taxon>
    </lineage>
</organism>
<feature type="compositionally biased region" description="Basic residues" evidence="1">
    <location>
        <begin position="209"/>
        <end position="223"/>
    </location>
</feature>
<dbReference type="OrthoDB" id="2565191at2759"/>
<dbReference type="EMBL" id="ML179317">
    <property type="protein sequence ID" value="THU91043.1"/>
    <property type="molecule type" value="Genomic_DNA"/>
</dbReference>
<feature type="region of interest" description="Disordered" evidence="1">
    <location>
        <begin position="209"/>
        <end position="298"/>
    </location>
</feature>
<accession>A0A4S8LQ01</accession>
<dbReference type="AlphaFoldDB" id="A0A4S8LQ01"/>